<feature type="compositionally biased region" description="Basic and acidic residues" evidence="1">
    <location>
        <begin position="28"/>
        <end position="44"/>
    </location>
</feature>
<dbReference type="Proteomes" id="UP000683360">
    <property type="component" value="Unassembled WGS sequence"/>
</dbReference>
<dbReference type="AlphaFoldDB" id="A0A8S3SXL5"/>
<evidence type="ECO:0000313" key="3">
    <source>
        <dbReference type="Proteomes" id="UP000683360"/>
    </source>
</evidence>
<organism evidence="2 3">
    <name type="scientific">Mytilus edulis</name>
    <name type="common">Blue mussel</name>
    <dbReference type="NCBI Taxonomy" id="6550"/>
    <lineage>
        <taxon>Eukaryota</taxon>
        <taxon>Metazoa</taxon>
        <taxon>Spiralia</taxon>
        <taxon>Lophotrochozoa</taxon>
        <taxon>Mollusca</taxon>
        <taxon>Bivalvia</taxon>
        <taxon>Autobranchia</taxon>
        <taxon>Pteriomorphia</taxon>
        <taxon>Mytilida</taxon>
        <taxon>Mytiloidea</taxon>
        <taxon>Mytilidae</taxon>
        <taxon>Mytilinae</taxon>
        <taxon>Mytilus</taxon>
    </lineage>
</organism>
<evidence type="ECO:0000256" key="1">
    <source>
        <dbReference type="SAM" id="MobiDB-lite"/>
    </source>
</evidence>
<name>A0A8S3SXL5_MYTED</name>
<evidence type="ECO:0000313" key="2">
    <source>
        <dbReference type="EMBL" id="CAG2224301.1"/>
    </source>
</evidence>
<reference evidence="2" key="1">
    <citation type="submission" date="2021-03" db="EMBL/GenBank/DDBJ databases">
        <authorList>
            <person name="Bekaert M."/>
        </authorList>
    </citation>
    <scope>NUCLEOTIDE SEQUENCE</scope>
</reference>
<dbReference type="EMBL" id="CAJPWZ010001800">
    <property type="protein sequence ID" value="CAG2224301.1"/>
    <property type="molecule type" value="Genomic_DNA"/>
</dbReference>
<sequence length="346" mass="40177">MLKRILQNKKRENKLLEIENESDDTSEEDIRTPEFQKTSSDQKGKPVHQLYGTLRAKNTMNSSKRGNRFGISTFIVNFHASLHAALHIKPCKIYVRFALYYLGGWKSLAHEMHIVREYENGNVQLRASVSIPRRYLNVSILYKYCIVYDDNRKIEECIYNNPNNTRYLCVLSSELMGDGIFHQYNGVIRGPSPIVKGITDYLWKISGYNDIQMKRNLLKDLDFSANIFLPVLPSSNNSFEGSTGEEFSMLVHLVRKGLLACYRDYCSQTEFDMTFCEKKGFKEKDHRIKVLVSAVTEIYLIYKYKLFISYDERDILCRTLLPEDSQENSCCPDVECLRDAFASSFQ</sequence>
<accession>A0A8S3SXL5</accession>
<feature type="compositionally biased region" description="Acidic residues" evidence="1">
    <location>
        <begin position="18"/>
        <end position="27"/>
    </location>
</feature>
<proteinExistence type="predicted"/>
<keyword evidence="3" id="KW-1185">Reference proteome</keyword>
<feature type="region of interest" description="Disordered" evidence="1">
    <location>
        <begin position="13"/>
        <end position="47"/>
    </location>
</feature>
<gene>
    <name evidence="2" type="ORF">MEDL_37511</name>
</gene>
<protein>
    <submittedName>
        <fullName evidence="2">Uncharacterized protein</fullName>
    </submittedName>
</protein>
<comment type="caution">
    <text evidence="2">The sequence shown here is derived from an EMBL/GenBank/DDBJ whole genome shotgun (WGS) entry which is preliminary data.</text>
</comment>